<dbReference type="EMBL" id="PGOL01002138">
    <property type="protein sequence ID" value="PKI50278.1"/>
    <property type="molecule type" value="Genomic_DNA"/>
</dbReference>
<evidence type="ECO:0000313" key="1">
    <source>
        <dbReference type="EMBL" id="OWM79303.1"/>
    </source>
</evidence>
<reference evidence="3" key="1">
    <citation type="journal article" date="2017" name="Plant J.">
        <title>The pomegranate (Punica granatum L.) genome and the genomics of punicalagin biosynthesis.</title>
        <authorList>
            <person name="Qin G."/>
            <person name="Xu C."/>
            <person name="Ming R."/>
            <person name="Tang H."/>
            <person name="Guyot R."/>
            <person name="Kramer E.M."/>
            <person name="Hu Y."/>
            <person name="Yi X."/>
            <person name="Qi Y."/>
            <person name="Xu X."/>
            <person name="Gao Z."/>
            <person name="Pan H."/>
            <person name="Jian J."/>
            <person name="Tian Y."/>
            <person name="Yue Z."/>
            <person name="Xu Y."/>
        </authorList>
    </citation>
    <scope>NUCLEOTIDE SEQUENCE [LARGE SCALE GENOMIC DNA]</scope>
    <source>
        <strain evidence="3">cv. Dabenzi</strain>
    </source>
</reference>
<dbReference type="EMBL" id="MTKT01002492">
    <property type="protein sequence ID" value="OWM79303.1"/>
    <property type="molecule type" value="Genomic_DNA"/>
</dbReference>
<comment type="caution">
    <text evidence="1">The sequence shown here is derived from an EMBL/GenBank/DDBJ whole genome shotgun (WGS) entry which is preliminary data.</text>
</comment>
<organism evidence="1 3">
    <name type="scientific">Punica granatum</name>
    <name type="common">Pomegranate</name>
    <dbReference type="NCBI Taxonomy" id="22663"/>
    <lineage>
        <taxon>Eukaryota</taxon>
        <taxon>Viridiplantae</taxon>
        <taxon>Streptophyta</taxon>
        <taxon>Embryophyta</taxon>
        <taxon>Tracheophyta</taxon>
        <taxon>Spermatophyta</taxon>
        <taxon>Magnoliopsida</taxon>
        <taxon>eudicotyledons</taxon>
        <taxon>Gunneridae</taxon>
        <taxon>Pentapetalae</taxon>
        <taxon>rosids</taxon>
        <taxon>malvids</taxon>
        <taxon>Myrtales</taxon>
        <taxon>Lythraceae</taxon>
        <taxon>Punica</taxon>
    </lineage>
</organism>
<evidence type="ECO:0000313" key="4">
    <source>
        <dbReference type="Proteomes" id="UP000233551"/>
    </source>
</evidence>
<dbReference type="AlphaFoldDB" id="A0A218X2X2"/>
<dbReference type="Proteomes" id="UP000197138">
    <property type="component" value="Unassembled WGS sequence"/>
</dbReference>
<dbReference type="GeneID" id="116193954"/>
<dbReference type="OrthoDB" id="1433808at2759"/>
<gene>
    <name evidence="1" type="ORF">CDL15_Pgr003476</name>
    <name evidence="2" type="ORF">CRG98_029351</name>
</gene>
<protein>
    <submittedName>
        <fullName evidence="1">Uncharacterized protein</fullName>
    </submittedName>
</protein>
<reference evidence="1" key="2">
    <citation type="submission" date="2017-06" db="EMBL/GenBank/DDBJ databases">
        <title>The pomegranate genome and the genomics of punicalagin biosynthesis.</title>
        <authorList>
            <person name="Xu C."/>
        </authorList>
    </citation>
    <scope>NUCLEOTIDE SEQUENCE [LARGE SCALE GENOMIC DNA]</scope>
    <source>
        <tissue evidence="1">Fresh leaf</tissue>
    </source>
</reference>
<evidence type="ECO:0000313" key="3">
    <source>
        <dbReference type="Proteomes" id="UP000197138"/>
    </source>
</evidence>
<name>A0A218X2X2_PUNGR</name>
<dbReference type="Proteomes" id="UP000233551">
    <property type="component" value="Unassembled WGS sequence"/>
</dbReference>
<sequence>MPQGKLMKAAVKRLKKLWPPKKKRKRLSSDWYDEHHRHCLDLTPPPPPLLHYRRFSCSSSSPSTQPSAPPLPSWLEPDDTGYAVPELTFQDESGSGVAESNVVVSYHQYMAPEPAYGVPLLPAADRRERLGSGSGSGGGFFGCLAKFGINVIRCFCPCFHIREVR</sequence>
<accession>A0A218X2X2</accession>
<reference evidence="2 4" key="3">
    <citation type="submission" date="2017-11" db="EMBL/GenBank/DDBJ databases">
        <title>De-novo sequencing of pomegranate (Punica granatum L.) genome.</title>
        <authorList>
            <person name="Akparov Z."/>
            <person name="Amiraslanov A."/>
            <person name="Hajiyeva S."/>
            <person name="Abbasov M."/>
            <person name="Kaur K."/>
            <person name="Hamwieh A."/>
            <person name="Solovyev V."/>
            <person name="Salamov A."/>
            <person name="Braich B."/>
            <person name="Kosarev P."/>
            <person name="Mahmoud A."/>
            <person name="Hajiyev E."/>
            <person name="Babayeva S."/>
            <person name="Izzatullayeva V."/>
            <person name="Mammadov A."/>
            <person name="Mammadov A."/>
            <person name="Sharifova S."/>
            <person name="Ojaghi J."/>
            <person name="Eynullazada K."/>
            <person name="Bayramov B."/>
            <person name="Abdulazimova A."/>
            <person name="Shahmuradov I."/>
        </authorList>
    </citation>
    <scope>NUCLEOTIDE SEQUENCE [LARGE SCALE GENOMIC DNA]</scope>
    <source>
        <strain evidence="2">AG2017</strain>
        <strain evidence="4">cv. AG2017</strain>
        <tissue evidence="2">Leaf</tissue>
    </source>
</reference>
<evidence type="ECO:0000313" key="2">
    <source>
        <dbReference type="EMBL" id="PKI50278.1"/>
    </source>
</evidence>
<keyword evidence="4" id="KW-1185">Reference proteome</keyword>
<proteinExistence type="predicted"/>